<name>A0ABY8EB02_9FIRM</name>
<keyword evidence="1" id="KW-0378">Hydrolase</keyword>
<evidence type="ECO:0000259" key="2">
    <source>
        <dbReference type="PROSITE" id="PS50112"/>
    </source>
</evidence>
<dbReference type="EMBL" id="CP120733">
    <property type="protein sequence ID" value="WFD09976.1"/>
    <property type="molecule type" value="Genomic_DNA"/>
</dbReference>
<feature type="domain" description="PAS" evidence="2">
    <location>
        <begin position="11"/>
        <end position="55"/>
    </location>
</feature>
<dbReference type="SMART" id="SM00331">
    <property type="entry name" value="PP2C_SIG"/>
    <property type="match status" value="1"/>
</dbReference>
<dbReference type="SUPFAM" id="SSF55785">
    <property type="entry name" value="PYP-like sensor domain (PAS domain)"/>
    <property type="match status" value="1"/>
</dbReference>
<organism evidence="3 4">
    <name type="scientific">Tepidibacter hydrothermalis</name>
    <dbReference type="NCBI Taxonomy" id="3036126"/>
    <lineage>
        <taxon>Bacteria</taxon>
        <taxon>Bacillati</taxon>
        <taxon>Bacillota</taxon>
        <taxon>Clostridia</taxon>
        <taxon>Peptostreptococcales</taxon>
        <taxon>Peptostreptococcaceae</taxon>
        <taxon>Tepidibacter</taxon>
    </lineage>
</organism>
<keyword evidence="4" id="KW-1185">Reference proteome</keyword>
<gene>
    <name evidence="3" type="ORF">P4S50_16605</name>
</gene>
<dbReference type="Proteomes" id="UP001222800">
    <property type="component" value="Chromosome"/>
</dbReference>
<dbReference type="Gene3D" id="3.30.450.20">
    <property type="entry name" value="PAS domain"/>
    <property type="match status" value="1"/>
</dbReference>
<dbReference type="InterPro" id="IPR000014">
    <property type="entry name" value="PAS"/>
</dbReference>
<dbReference type="InterPro" id="IPR001932">
    <property type="entry name" value="PPM-type_phosphatase-like_dom"/>
</dbReference>
<reference evidence="3 4" key="1">
    <citation type="submission" date="2023-03" db="EMBL/GenBank/DDBJ databases">
        <title>Complete genome sequence of Tepidibacter sp. SWIR-1, isolated from a deep-sea hydrothermal vent.</title>
        <authorList>
            <person name="Li X."/>
        </authorList>
    </citation>
    <scope>NUCLEOTIDE SEQUENCE [LARGE SCALE GENOMIC DNA]</scope>
    <source>
        <strain evidence="3 4">SWIR-1</strain>
    </source>
</reference>
<dbReference type="PANTHER" id="PTHR43156:SF2">
    <property type="entry name" value="STAGE II SPORULATION PROTEIN E"/>
    <property type="match status" value="1"/>
</dbReference>
<dbReference type="Pfam" id="PF13188">
    <property type="entry name" value="PAS_8"/>
    <property type="match status" value="1"/>
</dbReference>
<evidence type="ECO:0000313" key="3">
    <source>
        <dbReference type="EMBL" id="WFD09976.1"/>
    </source>
</evidence>
<accession>A0ABY8EB02</accession>
<evidence type="ECO:0000256" key="1">
    <source>
        <dbReference type="ARBA" id="ARBA00022801"/>
    </source>
</evidence>
<dbReference type="PANTHER" id="PTHR43156">
    <property type="entry name" value="STAGE II SPORULATION PROTEIN E-RELATED"/>
    <property type="match status" value="1"/>
</dbReference>
<dbReference type="RefSeq" id="WP_277731954.1">
    <property type="nucleotide sequence ID" value="NZ_CP120733.1"/>
</dbReference>
<dbReference type="Pfam" id="PF07228">
    <property type="entry name" value="SpoIIE"/>
    <property type="match status" value="1"/>
</dbReference>
<dbReference type="PROSITE" id="PS50112">
    <property type="entry name" value="PAS"/>
    <property type="match status" value="1"/>
</dbReference>
<proteinExistence type="predicted"/>
<protein>
    <submittedName>
        <fullName evidence="3">SpoIIE family protein phosphatase</fullName>
    </submittedName>
</protein>
<sequence length="401" mass="46273">MKLSINQLKESNTFLNNLFENITSAIFLVDKNVRIQEFNDTFKVLFNKQDSEILNGLCGNVIGCIYTVEEDEDCGNTSNCGKCCVRTAINRAFQDKENTLKQVMNRNFYIKDSSINKHLQFTTKHMTYNDEDMVLVILDDITEIENSKLELERNNKIIQNYNDKIKKELSIARNVQQSLIPYKTPIYNGVKLTAVYNPLYEVGGDLYDFINIDEDNVGIFISDISGHGIAAAMITTMVKAILETSKDLLYTPDKLMENINNKILNVAENMYLTAFYGVYNNKTREFTYIRCSHPYPLIIRDNEVVEIKESEGMMLGVFDGLEFKTHKIKLKQGDKILFYTDGLMETKNNSGCEFNNRVYEIINSRLDKNINEIIDDINEELVLFKEDQEYEDDICILGMQI</sequence>
<dbReference type="InterPro" id="IPR035965">
    <property type="entry name" value="PAS-like_dom_sf"/>
</dbReference>
<dbReference type="InterPro" id="IPR052016">
    <property type="entry name" value="Bact_Sigma-Reg"/>
</dbReference>
<evidence type="ECO:0000313" key="4">
    <source>
        <dbReference type="Proteomes" id="UP001222800"/>
    </source>
</evidence>
<dbReference type="InterPro" id="IPR036457">
    <property type="entry name" value="PPM-type-like_dom_sf"/>
</dbReference>
<dbReference type="Gene3D" id="3.60.40.10">
    <property type="entry name" value="PPM-type phosphatase domain"/>
    <property type="match status" value="1"/>
</dbReference>